<evidence type="ECO:0000313" key="2">
    <source>
        <dbReference type="Proteomes" id="UP001232063"/>
    </source>
</evidence>
<dbReference type="Proteomes" id="UP001232063">
    <property type="component" value="Unassembled WGS sequence"/>
</dbReference>
<organism evidence="1 2">
    <name type="scientific">Xanthocytophaga agilis</name>
    <dbReference type="NCBI Taxonomy" id="3048010"/>
    <lineage>
        <taxon>Bacteria</taxon>
        <taxon>Pseudomonadati</taxon>
        <taxon>Bacteroidota</taxon>
        <taxon>Cytophagia</taxon>
        <taxon>Cytophagales</taxon>
        <taxon>Rhodocytophagaceae</taxon>
        <taxon>Xanthocytophaga</taxon>
    </lineage>
</organism>
<accession>A0AAE3UFE0</accession>
<keyword evidence="2" id="KW-1185">Reference proteome</keyword>
<comment type="caution">
    <text evidence="1">The sequence shown here is derived from an EMBL/GenBank/DDBJ whole genome shotgun (WGS) entry which is preliminary data.</text>
</comment>
<evidence type="ECO:0008006" key="3">
    <source>
        <dbReference type="Google" id="ProtNLM"/>
    </source>
</evidence>
<dbReference type="RefSeq" id="WP_314510749.1">
    <property type="nucleotide sequence ID" value="NZ_JASJOU010000003.1"/>
</dbReference>
<gene>
    <name evidence="1" type="ORF">QNI22_11390</name>
</gene>
<protein>
    <recommendedName>
        <fullName evidence="3">Aminoglycoside phosphotransferase</fullName>
    </recommendedName>
</protein>
<dbReference type="AlphaFoldDB" id="A0AAE3UFE0"/>
<proteinExistence type="predicted"/>
<sequence length="265" mass="30485">MNLSKDILDAFTLKGESMPLLGGQHTSVRVGDFVLKPIDTNVRYYEWLLTVYNAIHPKGYRLAKPVRSHQETFLYKGWCCTQYEPGEFRNGKLFEKLEVARLFHTDLAELSFQDMPSADHKWAKAHQIAWQKEGLLREITGDAYTILKDLLSGLILQDSYPMQIIHADLAGNILFDDTLAPLIIDFSPTIAPVEYAEAILVCDSIAWYGSRLEELHYLSQSEFVREMMLRAIVFRLTVAALSTHENEVVFRNEYECFQPIIQYLT</sequence>
<evidence type="ECO:0000313" key="1">
    <source>
        <dbReference type="EMBL" id="MDJ1501257.1"/>
    </source>
</evidence>
<dbReference type="InterPro" id="IPR011009">
    <property type="entry name" value="Kinase-like_dom_sf"/>
</dbReference>
<reference evidence="1" key="1">
    <citation type="submission" date="2023-05" db="EMBL/GenBank/DDBJ databases">
        <authorList>
            <person name="Zhang X."/>
        </authorList>
    </citation>
    <scope>NUCLEOTIDE SEQUENCE</scope>
    <source>
        <strain evidence="1">BD1B2-1</strain>
    </source>
</reference>
<dbReference type="EMBL" id="JASJOU010000003">
    <property type="protein sequence ID" value="MDJ1501257.1"/>
    <property type="molecule type" value="Genomic_DNA"/>
</dbReference>
<name>A0AAE3UFE0_9BACT</name>
<dbReference type="SUPFAM" id="SSF56112">
    <property type="entry name" value="Protein kinase-like (PK-like)"/>
    <property type="match status" value="1"/>
</dbReference>